<protein>
    <recommendedName>
        <fullName evidence="4">Lipopolysaccharide-assembly, LptC-related</fullName>
    </recommendedName>
</protein>
<dbReference type="RefSeq" id="WP_085864096.1">
    <property type="nucleotide sequence ID" value="NZ_FWFT01000002.1"/>
</dbReference>
<keyword evidence="1" id="KW-0812">Transmembrane</keyword>
<evidence type="ECO:0000313" key="2">
    <source>
        <dbReference type="EMBL" id="SLN34294.1"/>
    </source>
</evidence>
<dbReference type="OrthoDB" id="7871110at2"/>
<dbReference type="EMBL" id="FWFT01000002">
    <property type="protein sequence ID" value="SLN34294.1"/>
    <property type="molecule type" value="Genomic_DNA"/>
</dbReference>
<keyword evidence="3" id="KW-1185">Reference proteome</keyword>
<dbReference type="Proteomes" id="UP000193623">
    <property type="component" value="Unassembled WGS sequence"/>
</dbReference>
<evidence type="ECO:0008006" key="4">
    <source>
        <dbReference type="Google" id="ProtNLM"/>
    </source>
</evidence>
<evidence type="ECO:0000313" key="3">
    <source>
        <dbReference type="Proteomes" id="UP000193623"/>
    </source>
</evidence>
<reference evidence="2 3" key="1">
    <citation type="submission" date="2017-03" db="EMBL/GenBank/DDBJ databases">
        <authorList>
            <person name="Afonso C.L."/>
            <person name="Miller P.J."/>
            <person name="Scott M.A."/>
            <person name="Spackman E."/>
            <person name="Goraichik I."/>
            <person name="Dimitrov K.M."/>
            <person name="Suarez D.L."/>
            <person name="Swayne D.E."/>
        </authorList>
    </citation>
    <scope>NUCLEOTIDE SEQUENCE [LARGE SCALE GENOMIC DNA]</scope>
    <source>
        <strain evidence="2 3">CECT 8397</strain>
    </source>
</reference>
<evidence type="ECO:0000256" key="1">
    <source>
        <dbReference type="SAM" id="Phobius"/>
    </source>
</evidence>
<name>A0A1Y5S7L8_9RHOB</name>
<sequence length="195" mass="20640">MFRDESYSQFVTLLKVTLPLAALALMSTVFLFARAPSQDTTIPYAEIEEIAQEPRLSGPQLSGVADDGSVITFSARTARPQGDVISVEAMIANIEAANGTTIDIRAGAGEIDTAGNTARLSGLTHLETSNGYEMETMGLTANLTTGRIISDGALEVQAPYGALTAGQLVIETPENATGQVMLFQNGVRLVYTPQQ</sequence>
<keyword evidence="1" id="KW-1133">Transmembrane helix</keyword>
<feature type="transmembrane region" description="Helical" evidence="1">
    <location>
        <begin position="12"/>
        <end position="33"/>
    </location>
</feature>
<proteinExistence type="predicted"/>
<keyword evidence="1" id="KW-0472">Membrane</keyword>
<dbReference type="AlphaFoldDB" id="A0A1Y5S7L8"/>
<gene>
    <name evidence="2" type="ORF">PSJ8397_01683</name>
</gene>
<accession>A0A1Y5S7L8</accession>
<organism evidence="2 3">
    <name type="scientific">Pseudooctadecabacter jejudonensis</name>
    <dbReference type="NCBI Taxonomy" id="1391910"/>
    <lineage>
        <taxon>Bacteria</taxon>
        <taxon>Pseudomonadati</taxon>
        <taxon>Pseudomonadota</taxon>
        <taxon>Alphaproteobacteria</taxon>
        <taxon>Rhodobacterales</taxon>
        <taxon>Paracoccaceae</taxon>
        <taxon>Pseudooctadecabacter</taxon>
    </lineage>
</organism>